<dbReference type="PANTHER" id="PTHR42648:SF18">
    <property type="entry name" value="RETROTRANSPOSON, UNCLASSIFIED-LIKE PROTEIN"/>
    <property type="match status" value="1"/>
</dbReference>
<dbReference type="Proteomes" id="UP001151760">
    <property type="component" value="Unassembled WGS sequence"/>
</dbReference>
<feature type="region of interest" description="Disordered" evidence="3">
    <location>
        <begin position="499"/>
        <end position="534"/>
    </location>
</feature>
<keyword evidence="6" id="KW-1185">Reference proteome</keyword>
<reference evidence="5" key="1">
    <citation type="journal article" date="2022" name="Int. J. Mol. Sci.">
        <title>Draft Genome of Tanacetum Coccineum: Genomic Comparison of Closely Related Tanacetum-Family Plants.</title>
        <authorList>
            <person name="Yamashiro T."/>
            <person name="Shiraishi A."/>
            <person name="Nakayama K."/>
            <person name="Satake H."/>
        </authorList>
    </citation>
    <scope>NUCLEOTIDE SEQUENCE</scope>
</reference>
<evidence type="ECO:0000256" key="3">
    <source>
        <dbReference type="SAM" id="MobiDB-lite"/>
    </source>
</evidence>
<name>A0ABQ5HT29_9ASTR</name>
<feature type="domain" description="Integrase catalytic" evidence="4">
    <location>
        <begin position="246"/>
        <end position="364"/>
    </location>
</feature>
<accession>A0ABQ5HT29</accession>
<dbReference type="InterPro" id="IPR001584">
    <property type="entry name" value="Integrase_cat-core"/>
</dbReference>
<dbReference type="Pfam" id="PF13976">
    <property type="entry name" value="gag_pre-integrs"/>
    <property type="match status" value="1"/>
</dbReference>
<feature type="compositionally biased region" description="Low complexity" evidence="3">
    <location>
        <begin position="518"/>
        <end position="533"/>
    </location>
</feature>
<dbReference type="InterPro" id="IPR043502">
    <property type="entry name" value="DNA/RNA_pol_sf"/>
</dbReference>
<dbReference type="InterPro" id="IPR025724">
    <property type="entry name" value="GAG-pre-integrase_dom"/>
</dbReference>
<dbReference type="SUPFAM" id="SSF53098">
    <property type="entry name" value="Ribonuclease H-like"/>
    <property type="match status" value="1"/>
</dbReference>
<evidence type="ECO:0000313" key="5">
    <source>
        <dbReference type="EMBL" id="GJT90641.1"/>
    </source>
</evidence>
<feature type="compositionally biased region" description="Polar residues" evidence="3">
    <location>
        <begin position="504"/>
        <end position="514"/>
    </location>
</feature>
<proteinExistence type="predicted"/>
<dbReference type="InterPro" id="IPR036397">
    <property type="entry name" value="RNaseH_sf"/>
</dbReference>
<comment type="caution">
    <text evidence="5">The sequence shown here is derived from an EMBL/GenBank/DDBJ whole genome shotgun (WGS) entry which is preliminary data.</text>
</comment>
<dbReference type="Pfam" id="PF07727">
    <property type="entry name" value="RVT_2"/>
    <property type="match status" value="1"/>
</dbReference>
<dbReference type="SUPFAM" id="SSF56672">
    <property type="entry name" value="DNA/RNA polymerases"/>
    <property type="match status" value="1"/>
</dbReference>
<protein>
    <submittedName>
        <fullName evidence="5">Retrovirus-related pol polyprotein from transposon TNT 1-94</fullName>
    </submittedName>
</protein>
<evidence type="ECO:0000313" key="6">
    <source>
        <dbReference type="Proteomes" id="UP001151760"/>
    </source>
</evidence>
<dbReference type="PROSITE" id="PS50994">
    <property type="entry name" value="INTEGRASE"/>
    <property type="match status" value="1"/>
</dbReference>
<evidence type="ECO:0000256" key="1">
    <source>
        <dbReference type="ARBA" id="ARBA00022723"/>
    </source>
</evidence>
<dbReference type="Gene3D" id="3.30.420.10">
    <property type="entry name" value="Ribonuclease H-like superfamily/Ribonuclease H"/>
    <property type="match status" value="1"/>
</dbReference>
<evidence type="ECO:0000259" key="4">
    <source>
        <dbReference type="PROSITE" id="PS50994"/>
    </source>
</evidence>
<dbReference type="EMBL" id="BQNB010019941">
    <property type="protein sequence ID" value="GJT90641.1"/>
    <property type="molecule type" value="Genomic_DNA"/>
</dbReference>
<dbReference type="Pfam" id="PF00665">
    <property type="entry name" value="rve"/>
    <property type="match status" value="1"/>
</dbReference>
<keyword evidence="1" id="KW-0479">Metal-binding</keyword>
<reference evidence="5" key="2">
    <citation type="submission" date="2022-01" db="EMBL/GenBank/DDBJ databases">
        <authorList>
            <person name="Yamashiro T."/>
            <person name="Shiraishi A."/>
            <person name="Satake H."/>
            <person name="Nakayama K."/>
        </authorList>
    </citation>
    <scope>NUCLEOTIDE SEQUENCE</scope>
</reference>
<dbReference type="InterPro" id="IPR039537">
    <property type="entry name" value="Retrotran_Ty1/copia-like"/>
</dbReference>
<dbReference type="InterPro" id="IPR013103">
    <property type="entry name" value="RVT_2"/>
</dbReference>
<gene>
    <name evidence="5" type="ORF">Tco_1079486</name>
</gene>
<keyword evidence="2" id="KW-0378">Hydrolase</keyword>
<dbReference type="PANTHER" id="PTHR42648">
    <property type="entry name" value="TRANSPOSASE, PUTATIVE-RELATED"/>
    <property type="match status" value="1"/>
</dbReference>
<dbReference type="InterPro" id="IPR012337">
    <property type="entry name" value="RNaseH-like_sf"/>
</dbReference>
<sequence>MEQVSILREVVEKAKSQNPLDIASYSACMYVKLIQELLGYVRDTCPDIHKPNEKLVAVTPINKRKKVQFADTVTSSDNTPKASNRPLLLTTTKKVPLRVSIPLEVVAPNQVVTRVYTRRPKVPKSVQNSKPKVAKSMTANRMEPGTSQGSDILVAPSSSSLIDCSNDQVAKIMRYNDYQIWNITISRVYYVEGLGHNLFLFGQFCDSDLEVAFRKHTCFVCNLKGVDLLSGSRGTNLYSLSIGDMMASSPICLLSKATKTKSWLWLRHLSHLNFYAINHLARHSLVCGLPRLKFEKDHFVNGKKYILVIMDDYSQFTWVKFLASKDEAPDFIIMFLKMIQVRLNATVRNIRTDNGTEFVNQTLRNRTLVEAARTMLIFAQAPLFLWAELLHDRKPDLSYLHVFGALCYPNNDSETLGKLQAKADIGLTAMASEQLCSGPGLQCRTSATPSSKLVPNPPPLALFVQPSTHEWDLVFQPVFDEFFSPPASVASLVHVEEAPAPVETTGSPSSTNVDQDAPSPSTSQTTPQSQSQTIPLCAEDESHDLEVAHMSNDPYFGILIPETIYEESSLPVSTRLQLHEHALFCYYDAFLTSVQPKTYKDALNRSCWIEAMQEELHEFERLEVWELVPRPDKVMVITLKWIYKMDVKTAFLNGILREEVYVSQPDRFVDPNNPNHVYRLKKALYGLKQAPRFCYPKDSPKARLIPYCSSVEKAKISS</sequence>
<organism evidence="5 6">
    <name type="scientific">Tanacetum coccineum</name>
    <dbReference type="NCBI Taxonomy" id="301880"/>
    <lineage>
        <taxon>Eukaryota</taxon>
        <taxon>Viridiplantae</taxon>
        <taxon>Streptophyta</taxon>
        <taxon>Embryophyta</taxon>
        <taxon>Tracheophyta</taxon>
        <taxon>Spermatophyta</taxon>
        <taxon>Magnoliopsida</taxon>
        <taxon>eudicotyledons</taxon>
        <taxon>Gunneridae</taxon>
        <taxon>Pentapetalae</taxon>
        <taxon>asterids</taxon>
        <taxon>campanulids</taxon>
        <taxon>Asterales</taxon>
        <taxon>Asteraceae</taxon>
        <taxon>Asteroideae</taxon>
        <taxon>Anthemideae</taxon>
        <taxon>Anthemidinae</taxon>
        <taxon>Tanacetum</taxon>
    </lineage>
</organism>
<evidence type="ECO:0000256" key="2">
    <source>
        <dbReference type="ARBA" id="ARBA00022801"/>
    </source>
</evidence>